<reference evidence="1" key="1">
    <citation type="submission" date="2023-10" db="EMBL/GenBank/DDBJ databases">
        <title>Genome assembly of Pristionchus species.</title>
        <authorList>
            <person name="Yoshida K."/>
            <person name="Sommer R.J."/>
        </authorList>
    </citation>
    <scope>NUCLEOTIDE SEQUENCE</scope>
    <source>
        <strain evidence="1">RS0144</strain>
    </source>
</reference>
<gene>
    <name evidence="1" type="ORF">PENTCL1PPCAC_15840</name>
</gene>
<comment type="caution">
    <text evidence="1">The sequence shown here is derived from an EMBL/GenBank/DDBJ whole genome shotgun (WGS) entry which is preliminary data.</text>
</comment>
<accession>A0AAV5TH84</accession>
<name>A0AAV5TH84_9BILA</name>
<dbReference type="EMBL" id="BTSX01000004">
    <property type="protein sequence ID" value="GMS93665.1"/>
    <property type="molecule type" value="Genomic_DNA"/>
</dbReference>
<dbReference type="AlphaFoldDB" id="A0AAV5TH84"/>
<keyword evidence="2" id="KW-1185">Reference proteome</keyword>
<organism evidence="1 2">
    <name type="scientific">Pristionchus entomophagus</name>
    <dbReference type="NCBI Taxonomy" id="358040"/>
    <lineage>
        <taxon>Eukaryota</taxon>
        <taxon>Metazoa</taxon>
        <taxon>Ecdysozoa</taxon>
        <taxon>Nematoda</taxon>
        <taxon>Chromadorea</taxon>
        <taxon>Rhabditida</taxon>
        <taxon>Rhabditina</taxon>
        <taxon>Diplogasteromorpha</taxon>
        <taxon>Diplogasteroidea</taxon>
        <taxon>Neodiplogasteridae</taxon>
        <taxon>Pristionchus</taxon>
    </lineage>
</organism>
<dbReference type="PANTHER" id="PTHR35373:SF3">
    <property type="entry name" value="ACTIVATOR OF HSP90 ATPASE HOMOLOG 1-LIKE PROTEIN"/>
    <property type="match status" value="1"/>
</dbReference>
<evidence type="ECO:0000313" key="2">
    <source>
        <dbReference type="Proteomes" id="UP001432027"/>
    </source>
</evidence>
<sequence length="116" mass="13435">LVIRCYYFPIASSIRVATKQIRGIYYRNQDVIPTIGDTKAWGMSFSPCWRACIWRRKWRVNALDDNAQRRGTAYYNVVIDNESMHLKGFTTGNLRPLLKNLRTQCAPGVVCKECFP</sequence>
<feature type="non-terminal residue" evidence="1">
    <location>
        <position position="116"/>
    </location>
</feature>
<dbReference type="PANTHER" id="PTHR35373">
    <property type="entry name" value="PROTEIN CBG16894"/>
    <property type="match status" value="1"/>
</dbReference>
<protein>
    <submittedName>
        <fullName evidence="1">Uncharacterized protein</fullName>
    </submittedName>
</protein>
<dbReference type="Proteomes" id="UP001432027">
    <property type="component" value="Unassembled WGS sequence"/>
</dbReference>
<evidence type="ECO:0000313" key="1">
    <source>
        <dbReference type="EMBL" id="GMS93665.1"/>
    </source>
</evidence>
<feature type="non-terminal residue" evidence="1">
    <location>
        <position position="1"/>
    </location>
</feature>
<proteinExistence type="predicted"/>